<organism evidence="1 2">
    <name type="scientific">Polychaeton citri CBS 116435</name>
    <dbReference type="NCBI Taxonomy" id="1314669"/>
    <lineage>
        <taxon>Eukaryota</taxon>
        <taxon>Fungi</taxon>
        <taxon>Dikarya</taxon>
        <taxon>Ascomycota</taxon>
        <taxon>Pezizomycotina</taxon>
        <taxon>Dothideomycetes</taxon>
        <taxon>Dothideomycetidae</taxon>
        <taxon>Capnodiales</taxon>
        <taxon>Capnodiaceae</taxon>
        <taxon>Polychaeton</taxon>
    </lineage>
</organism>
<name>A0A9P4Q9L3_9PEZI</name>
<proteinExistence type="predicted"/>
<sequence>MPPKGRGIALGGSQPARSGYARNVINELTSPENRSVVTAITFFAGAVVFLHSSWSEVLIPPL</sequence>
<reference evidence="1" key="1">
    <citation type="journal article" date="2020" name="Stud. Mycol.">
        <title>101 Dothideomycetes genomes: a test case for predicting lifestyles and emergence of pathogens.</title>
        <authorList>
            <person name="Haridas S."/>
            <person name="Albert R."/>
            <person name="Binder M."/>
            <person name="Bloem J."/>
            <person name="Labutti K."/>
            <person name="Salamov A."/>
            <person name="Andreopoulos B."/>
            <person name="Baker S."/>
            <person name="Barry K."/>
            <person name="Bills G."/>
            <person name="Bluhm B."/>
            <person name="Cannon C."/>
            <person name="Castanera R."/>
            <person name="Culley D."/>
            <person name="Daum C."/>
            <person name="Ezra D."/>
            <person name="Gonzalez J."/>
            <person name="Henrissat B."/>
            <person name="Kuo A."/>
            <person name="Liang C."/>
            <person name="Lipzen A."/>
            <person name="Lutzoni F."/>
            <person name="Magnuson J."/>
            <person name="Mondo S."/>
            <person name="Nolan M."/>
            <person name="Ohm R."/>
            <person name="Pangilinan J."/>
            <person name="Park H.-J."/>
            <person name="Ramirez L."/>
            <person name="Alfaro M."/>
            <person name="Sun H."/>
            <person name="Tritt A."/>
            <person name="Yoshinaga Y."/>
            <person name="Zwiers L.-H."/>
            <person name="Turgeon B."/>
            <person name="Goodwin S."/>
            <person name="Spatafora J."/>
            <person name="Crous P."/>
            <person name="Grigoriev I."/>
        </authorList>
    </citation>
    <scope>NUCLEOTIDE SEQUENCE</scope>
    <source>
        <strain evidence="1">CBS 116435</strain>
    </source>
</reference>
<dbReference type="Proteomes" id="UP000799441">
    <property type="component" value="Unassembled WGS sequence"/>
</dbReference>
<evidence type="ECO:0000313" key="2">
    <source>
        <dbReference type="Proteomes" id="UP000799441"/>
    </source>
</evidence>
<protein>
    <submittedName>
        <fullName evidence="1">TOM core complex subunit Tom6</fullName>
    </submittedName>
</protein>
<evidence type="ECO:0000313" key="1">
    <source>
        <dbReference type="EMBL" id="KAF2723153.1"/>
    </source>
</evidence>
<dbReference type="EMBL" id="MU003778">
    <property type="protein sequence ID" value="KAF2723153.1"/>
    <property type="molecule type" value="Genomic_DNA"/>
</dbReference>
<dbReference type="OrthoDB" id="5403997at2759"/>
<comment type="caution">
    <text evidence="1">The sequence shown here is derived from an EMBL/GenBank/DDBJ whole genome shotgun (WGS) entry which is preliminary data.</text>
</comment>
<dbReference type="AlphaFoldDB" id="A0A9P4Q9L3"/>
<gene>
    <name evidence="1" type="ORF">K431DRAFT_283315</name>
</gene>
<accession>A0A9P4Q9L3</accession>
<keyword evidence="2" id="KW-1185">Reference proteome</keyword>